<feature type="region of interest" description="Disordered" evidence="8">
    <location>
        <begin position="378"/>
        <end position="415"/>
    </location>
</feature>
<feature type="transmembrane region" description="Helical" evidence="9">
    <location>
        <begin position="24"/>
        <end position="43"/>
    </location>
</feature>
<feature type="transmembrane region" description="Helical" evidence="9">
    <location>
        <begin position="235"/>
        <end position="259"/>
    </location>
</feature>
<feature type="transmembrane region" description="Helical" evidence="9">
    <location>
        <begin position="323"/>
        <end position="347"/>
    </location>
</feature>
<feature type="transmembrane region" description="Helical" evidence="9">
    <location>
        <begin position="94"/>
        <end position="113"/>
    </location>
</feature>
<dbReference type="SMART" id="SM00730">
    <property type="entry name" value="PSN"/>
    <property type="match status" value="1"/>
</dbReference>
<proteinExistence type="inferred from homology"/>
<comment type="caution">
    <text evidence="10">The sequence shown here is derived from an EMBL/GenBank/DDBJ whole genome shotgun (WGS) entry which is preliminary data.</text>
</comment>
<dbReference type="AlphaFoldDB" id="A0A9D5HV23"/>
<sequence length="415" mass="46997">MATQSCKTVKEEPRMHEACCSKGFTMYCLSYVVLALVMFITKFKPLPIIIQMLMYTSSIIYIGSYMSLSQTIIDPNTGEKDRSTESLSRKDAMMFPIIGSGALFSLYLAYKFLPTYWVNLLLTSYLFIIGAIALMETILQFVSILIYKCDDICRDTKYIVIDTHFNFFGYFENPDDPRGHEIKITIHHIWSLAISLVLGIVWLATDSWIIHNMFAISFCIQAISLISIGSFKIGAILLSGLFVYDVFWVFGTDVMVTVAKSFQGPAKLIFPVSLNPWKQSILGLGDIVIPGLFISLCLRFDLKDFTKKYNKSIYFLISGSPEAPTFWTVLVAYMLGLVTTACVMLYFKAAQPALLYLVPFCLCSMIYSVVSRNKSTEAWNYSEEESNSNDKKNDSKERLREDDPPSLASSTRKNQ</sequence>
<dbReference type="Proteomes" id="UP001067231">
    <property type="component" value="Unassembled WGS sequence"/>
</dbReference>
<evidence type="ECO:0000256" key="1">
    <source>
        <dbReference type="ARBA" id="ARBA00004477"/>
    </source>
</evidence>
<dbReference type="EMBL" id="JAPCXC010000062">
    <property type="protein sequence ID" value="KAJ1607177.1"/>
    <property type="molecule type" value="Genomic_DNA"/>
</dbReference>
<dbReference type="GO" id="GO:0006465">
    <property type="term" value="P:signal peptide processing"/>
    <property type="evidence" value="ECO:0007669"/>
    <property type="project" value="TreeGrafter"/>
</dbReference>
<protein>
    <submittedName>
        <fullName evidence="10">Presenilin-like protein</fullName>
    </submittedName>
</protein>
<dbReference type="GO" id="GO:0042500">
    <property type="term" value="F:aspartic endopeptidase activity, intramembrane cleaving"/>
    <property type="evidence" value="ECO:0007669"/>
    <property type="project" value="InterPro"/>
</dbReference>
<evidence type="ECO:0000313" key="10">
    <source>
        <dbReference type="EMBL" id="KAJ1607177.1"/>
    </source>
</evidence>
<feature type="transmembrane region" description="Helical" evidence="9">
    <location>
        <begin position="125"/>
        <end position="147"/>
    </location>
</feature>
<keyword evidence="3 9" id="KW-0812">Transmembrane</keyword>
<comment type="subcellular location">
    <subcellularLocation>
        <location evidence="1">Endoplasmic reticulum membrane</location>
        <topology evidence="1">Multi-pass membrane protein</topology>
    </subcellularLocation>
</comment>
<feature type="transmembrane region" description="Helical" evidence="9">
    <location>
        <begin position="49"/>
        <end position="73"/>
    </location>
</feature>
<feature type="compositionally biased region" description="Basic and acidic residues" evidence="8">
    <location>
        <begin position="388"/>
        <end position="403"/>
    </location>
</feature>
<organism evidence="10">
    <name type="scientific">Cryptosporidium canis</name>
    <dbReference type="NCBI Taxonomy" id="195482"/>
    <lineage>
        <taxon>Eukaryota</taxon>
        <taxon>Sar</taxon>
        <taxon>Alveolata</taxon>
        <taxon>Apicomplexa</taxon>
        <taxon>Conoidasida</taxon>
        <taxon>Coccidia</taxon>
        <taxon>Eucoccidiorida</taxon>
        <taxon>Eimeriorina</taxon>
        <taxon>Cryptosporidiidae</taxon>
        <taxon>Cryptosporidium</taxon>
    </lineage>
</organism>
<dbReference type="Pfam" id="PF04258">
    <property type="entry name" value="Peptidase_A22B"/>
    <property type="match status" value="1"/>
</dbReference>
<reference evidence="10" key="1">
    <citation type="submission" date="2022-10" db="EMBL/GenBank/DDBJ databases">
        <title>Adaptive evolution leads to modifications in subtelomeric GC content in a zoonotic Cryptosporidium species.</title>
        <authorList>
            <person name="Li J."/>
            <person name="Feng Y."/>
            <person name="Xiao L."/>
        </authorList>
    </citation>
    <scope>NUCLEOTIDE SEQUENCE</scope>
    <source>
        <strain evidence="10">33844</strain>
    </source>
</reference>
<evidence type="ECO:0000256" key="7">
    <source>
        <dbReference type="ARBA" id="ARBA00023136"/>
    </source>
</evidence>
<gene>
    <name evidence="10" type="ORF">OJ253_2475</name>
</gene>
<evidence type="ECO:0000256" key="2">
    <source>
        <dbReference type="ARBA" id="ARBA00006859"/>
    </source>
</evidence>
<evidence type="ECO:0000256" key="6">
    <source>
        <dbReference type="ARBA" id="ARBA00022989"/>
    </source>
</evidence>
<dbReference type="GO" id="GO:0098553">
    <property type="term" value="C:lumenal side of endoplasmic reticulum membrane"/>
    <property type="evidence" value="ECO:0007669"/>
    <property type="project" value="TreeGrafter"/>
</dbReference>
<keyword evidence="7 9" id="KW-0472">Membrane</keyword>
<evidence type="ECO:0000256" key="3">
    <source>
        <dbReference type="ARBA" id="ARBA00022692"/>
    </source>
</evidence>
<feature type="transmembrane region" description="Helical" evidence="9">
    <location>
        <begin position="279"/>
        <end position="302"/>
    </location>
</feature>
<keyword evidence="5" id="KW-0256">Endoplasmic reticulum</keyword>
<feature type="transmembrane region" description="Helical" evidence="9">
    <location>
        <begin position="184"/>
        <end position="203"/>
    </location>
</feature>
<keyword evidence="4" id="KW-0378">Hydrolase</keyword>
<feature type="transmembrane region" description="Helical" evidence="9">
    <location>
        <begin position="353"/>
        <end position="370"/>
    </location>
</feature>
<keyword evidence="6 9" id="KW-1133">Transmembrane helix</keyword>
<evidence type="ECO:0000256" key="4">
    <source>
        <dbReference type="ARBA" id="ARBA00022801"/>
    </source>
</evidence>
<dbReference type="GO" id="GO:0033619">
    <property type="term" value="P:membrane protein proteolysis"/>
    <property type="evidence" value="ECO:0007669"/>
    <property type="project" value="TreeGrafter"/>
</dbReference>
<dbReference type="PANTHER" id="PTHR12174:SF23">
    <property type="entry name" value="MINOR HISTOCOMPATIBILITY ANTIGEN H13"/>
    <property type="match status" value="1"/>
</dbReference>
<evidence type="ECO:0000256" key="8">
    <source>
        <dbReference type="SAM" id="MobiDB-lite"/>
    </source>
</evidence>
<comment type="similarity">
    <text evidence="2">Belongs to the peptidase A22B family.</text>
</comment>
<feature type="transmembrane region" description="Helical" evidence="9">
    <location>
        <begin position="209"/>
        <end position="228"/>
    </location>
</feature>
<dbReference type="GO" id="GO:0098554">
    <property type="term" value="C:cytoplasmic side of endoplasmic reticulum membrane"/>
    <property type="evidence" value="ECO:0007669"/>
    <property type="project" value="TreeGrafter"/>
</dbReference>
<dbReference type="InterPro" id="IPR006639">
    <property type="entry name" value="Preselin/SPP"/>
</dbReference>
<accession>A0A9D5HV23</accession>
<dbReference type="PANTHER" id="PTHR12174">
    <property type="entry name" value="SIGNAL PEPTIDE PEPTIDASE"/>
    <property type="match status" value="1"/>
</dbReference>
<name>A0A9D5HV23_9CRYT</name>
<dbReference type="InterPro" id="IPR007369">
    <property type="entry name" value="Peptidase_A22B_SPP"/>
</dbReference>
<dbReference type="OrthoDB" id="29661at2759"/>
<evidence type="ECO:0000256" key="5">
    <source>
        <dbReference type="ARBA" id="ARBA00022824"/>
    </source>
</evidence>
<evidence type="ECO:0000256" key="9">
    <source>
        <dbReference type="SAM" id="Phobius"/>
    </source>
</evidence>